<dbReference type="PANTHER" id="PTHR46919">
    <property type="entry name" value="ZINC FINGER, C3HC4 TYPE (RING FINGER) FAMILY PROTEIN"/>
    <property type="match status" value="1"/>
</dbReference>
<dbReference type="Gene3D" id="3.30.710.10">
    <property type="entry name" value="Potassium Channel Kv1.1, Chain A"/>
    <property type="match status" value="1"/>
</dbReference>
<sequence>MQIRVGGKQGDDTKIGKHGIGFNSCYHFTDVPSFISGDSFAFLDPQEKYLSQRGIRGLIPNNGIDGFSNKDQLVPFEGIEGIDFRSTFEGTLFRLPLRKESSDISDSIFTTDKVLELLTNIKSIASSQFIFLRNIEIIETSFINEDTAPFQITSLWRAIITDLNEDTKNKRKYVNNGVINTFQIKIELADNSENKQEEHWIITNGAQQNPEDSKLKEYARKYRLRVLGGIATILKSSEDNCFKGRMYSFFSLPDAIYLPVHLNGTWAQGSDRGKLLIEKDDLPDLDHQKLGWNRYILLDFLPELYCKLLEEIIKLHKNKEIDLKDHPISKYWPFPSAAGNYPRYVVEYGFRVLQLILKNDDIFQLINEGLPDENDRADVLFKFLPRGQTLGFQGLLRNNLDGLDITSNPDLKLLLRSLPIWPTLSDSILPADLKPISCGYILPSNFQHYRTKKDSKIYLNASGDNVRNCLIKLGVQKRDVYSYTFEDVEFPSEYDYQYVRFLNDILHYSNVVRDLKDKPCFPTYNKKLKKIDQLYDIRNSVYKVIFGENMGMYLHNDIKYSDALSNIGFKNKVNQKTFIGCAKYIETLEKKVNPPSDIRYRGFALIDYFYKNIDTLKFEEGMERFRFVPISKDLGKPYNLNYVRTNTLDCFDHIVLSKYKEVAWSQMSLIAEDVVPPKHVLQKYPSLGKPEATTVIEHLRFLYTHIRVDDEWKSDWAGVFKNNVYEVYKWLEGECKTNDIDLSEQIYEHERLFLNFNKDQDPFDDDNWVSVKDLILNSEKDEDRYICLSLQKYPNMLKSAGVKEVKRPDYKINVRLHNQSIIIGKAVFDLLFDHESSLNDIIFIVNEEEIKASRYMLVASSGFFRQEFYSADPGPIEITINDIRPNSMRILLRYLYGQDIDVAIKSLGIDDDNSKFALYKDLTKLANSYELVHLKEVMELRLSRTITRSNVENMKQFAENSGANQLKEFCDLYIIANNNL</sequence>
<dbReference type="InterPro" id="IPR000210">
    <property type="entry name" value="BTB/POZ_dom"/>
</dbReference>
<dbReference type="InterPro" id="IPR058210">
    <property type="entry name" value="SACS/Nov_dom"/>
</dbReference>
<dbReference type="CDD" id="cd18186">
    <property type="entry name" value="BTB_POZ_ZBTB_KLHL-like"/>
    <property type="match status" value="1"/>
</dbReference>
<dbReference type="EMBL" id="KI276139">
    <property type="protein sequence ID" value="ESA21794.1"/>
    <property type="molecule type" value="Genomic_DNA"/>
</dbReference>
<gene>
    <name evidence="2" type="ORF">GLOINDRAFT_17098</name>
</gene>
<dbReference type="Pfam" id="PF25794">
    <property type="entry name" value="SACS"/>
    <property type="match status" value="1"/>
</dbReference>
<feature type="domain" description="BTB" evidence="1">
    <location>
        <begin position="839"/>
        <end position="904"/>
    </location>
</feature>
<name>U9UN04_RHIID</name>
<dbReference type="InterPro" id="IPR011333">
    <property type="entry name" value="SKP1/BTB/POZ_sf"/>
</dbReference>
<dbReference type="SMART" id="SM00225">
    <property type="entry name" value="BTB"/>
    <property type="match status" value="1"/>
</dbReference>
<dbReference type="SUPFAM" id="SSF54695">
    <property type="entry name" value="POZ domain"/>
    <property type="match status" value="1"/>
</dbReference>
<dbReference type="VEuPathDB" id="FungiDB:RhiirFUN_000258"/>
<organism evidence="2">
    <name type="scientific">Rhizophagus irregularis (strain DAOM 181602 / DAOM 197198 / MUCL 43194)</name>
    <name type="common">Arbuscular mycorrhizal fungus</name>
    <name type="synonym">Glomus intraradices</name>
    <dbReference type="NCBI Taxonomy" id="747089"/>
    <lineage>
        <taxon>Eukaryota</taxon>
        <taxon>Fungi</taxon>
        <taxon>Fungi incertae sedis</taxon>
        <taxon>Mucoromycota</taxon>
        <taxon>Glomeromycotina</taxon>
        <taxon>Glomeromycetes</taxon>
        <taxon>Glomerales</taxon>
        <taxon>Glomeraceae</taxon>
        <taxon>Rhizophagus</taxon>
    </lineage>
</organism>
<dbReference type="eggNOG" id="KOG1987">
    <property type="taxonomic scope" value="Eukaryota"/>
</dbReference>
<dbReference type="HOGENOM" id="CLU_303678_0_0_1"/>
<evidence type="ECO:0000313" key="2">
    <source>
        <dbReference type="EMBL" id="ESA21794.1"/>
    </source>
</evidence>
<reference evidence="2" key="1">
    <citation type="submission" date="2013-07" db="EMBL/GenBank/DDBJ databases">
        <title>The genome of an arbuscular mycorrhizal fungus provides insights into the evolution of the oldest plant symbiosis.</title>
        <authorList>
            <consortium name="DOE Joint Genome Institute"/>
            <person name="Tisserant E."/>
            <person name="Malbreil M."/>
            <person name="Kuo A."/>
            <person name="Kohler A."/>
            <person name="Symeonidi A."/>
            <person name="Balestrini R."/>
            <person name="Charron P."/>
            <person name="Duensing N."/>
            <person name="Frei-dit-Frey N."/>
            <person name="Gianinazzi-Pearson V."/>
            <person name="Gilbert B."/>
            <person name="Handa Y."/>
            <person name="Hijri M."/>
            <person name="Kaul R."/>
            <person name="Kawaguchi M."/>
            <person name="Krajinski F."/>
            <person name="Lammers P."/>
            <person name="Lapierre D."/>
            <person name="Masclaux F.G."/>
            <person name="Murat C."/>
            <person name="Morin E."/>
            <person name="Ndikumana S."/>
            <person name="Pagni M."/>
            <person name="Petitpierre D."/>
            <person name="Requena N."/>
            <person name="Rosikiewicz P."/>
            <person name="Riley R."/>
            <person name="Saito K."/>
            <person name="San Clemente H."/>
            <person name="Shapiro H."/>
            <person name="van Tuinen D."/>
            <person name="Becard G."/>
            <person name="Bonfante P."/>
            <person name="Paszkowski U."/>
            <person name="Shachar-Hill Y."/>
            <person name="Young J.P."/>
            <person name="Sanders I.R."/>
            <person name="Henrissat B."/>
            <person name="Rensing S.A."/>
            <person name="Grigoriev I.V."/>
            <person name="Corradi N."/>
            <person name="Roux C."/>
            <person name="Martin F."/>
        </authorList>
    </citation>
    <scope>NUCLEOTIDE SEQUENCE</scope>
    <source>
        <strain evidence="2">DAOM 197198</strain>
    </source>
</reference>
<evidence type="ECO:0000259" key="1">
    <source>
        <dbReference type="PROSITE" id="PS50097"/>
    </source>
</evidence>
<protein>
    <recommendedName>
        <fullName evidence="1">BTB domain-containing protein</fullName>
    </recommendedName>
</protein>
<dbReference type="Pfam" id="PF00651">
    <property type="entry name" value="BTB"/>
    <property type="match status" value="1"/>
</dbReference>
<dbReference type="PROSITE" id="PS50097">
    <property type="entry name" value="BTB"/>
    <property type="match status" value="1"/>
</dbReference>
<dbReference type="PANTHER" id="PTHR46919:SF2">
    <property type="entry name" value="SACSIN"/>
    <property type="match status" value="1"/>
</dbReference>
<dbReference type="AlphaFoldDB" id="U9UN04"/>
<accession>U9UN04</accession>
<proteinExistence type="predicted"/>